<dbReference type="Pfam" id="PF04357">
    <property type="entry name" value="TamB"/>
    <property type="match status" value="1"/>
</dbReference>
<dbReference type="Proteomes" id="UP000278006">
    <property type="component" value="Unassembled WGS sequence"/>
</dbReference>
<sequence>MWLFAGLLAIVLLTFAGLWWWASSAGSLPRALALAQKYLPEGQSLQFADAEGSITGGGRIGQLQWAMPGTEVRIDGLQLDWALAELFGRALHVRTLQAKRVHLRLTSKAEEPEPPAQPFAMPADLALPIRVSLPLAIGRLDIETVAADGSSSQQSIEQIAARYQYDGTQHALQLDSLHYGQSQLQADLQVGARNLDVHGRVGAYLHELVPETPFTMLAGLHADGSLAGGDAATLNLQLAARQQAPGTAAPVAGGLLAALPVPTVTASATNANANANATEGDDSTNVTGDTEVAGTAEAVAAAAAETPSGAARIDGQATLHPWRQQPVQQARLALAQLNAHDFHAQAPITTLGGSVAIEPADGGAGAAAAWDLLVDLANARPGAWDQQHAPLRALTASARWDDAEGLTIHHAQAALEGTAPAGHIDLSGQLHPQRLDQARLTLALDRLDLQPLLTSLPQTEFGGQASVAPLEDGPASASADVAEGRWLIEVDIRNARPGLVDQQLLPLRELLAKARITPERWSAETLQARIGDGTLQLQGHYDPASQALDVQGQLLQLPLVQVHSQLAAERAPDLSGTLNAQGDLQQGIGFDVDIHSDGQAAGGNGRSGRQRSPWDIRAIQAKGHWAPELLRVERIHLDAFQAQVDSSHLQVALPDLASIEATLTARAPGLSLDADAAMQQQSGGGKLALNLASAEQVAAWLKSLPVVGASLPALSANGGAQLQADWQGGWQQWLDGLQNPAAHPALRLDLRAQSQDLRIELPAAEAGQQPTRIDVAKLDARVQGNLAAASLVVDGDIRANDTRALLDTRLQMTQASGRNGAAPSWRVAVEQLAASATLPGATGQGGGTWQLQVAEGLQLTIQTGSGTDIRSTAGQATLKPPASVAADGQALELAWEPLHWQQSASGAASLQSTGQIRGIRPAWIDALAPAQPPLKNAGMRTDLLLSGNWDIQMAESLGVRLHLQRDSGDLWLGEPALGAVDSQTDAATTVQASASTRGQAIAAGIRTLSLDVQSEANALVLTLDWDTERAGVIKARAQTQLVRQGGGWQLSEPAPLSGSVQARLQDLSVWGTLAPPGWRVAGALDADIALGGSVQAPELRGSINGSGLNIRSVLDGVELHDGQLRATLDGNRLDIAELTLQGGTGSNAYVRGLSGNRTPAPTERGRMTASGFIDWSGTAGTGIAMDVRASLEKMQVLVRSDRQMSLSGDLSAGLQQGALRVRGSIMVDRASITLPESGAPTLGTDVVVVRASDQAKAAAEAKAEAETAAEGPEARGQLQSAKPMDLELKLDLGRDFALQGYGITTRLEGNLTVRNATSGNDPVTVVGEIRTDEGRYRAWGQALNVETGIVLFNGPYANPSLNLLAIRPNIDVRAGVRVTGTANAPRVQLYSEPELPEAEKLSWVVLGRAAASGGAEGGSMQQAALGLLAGSVGDSLATGFGFDEVGLSESGVSVSKRLSDQLYVTYEAGMAGAASTLYVFYDITRRLTARGQTGETSAVDLIYTITYD</sequence>
<proteinExistence type="predicted"/>
<feature type="domain" description="Translocation and assembly module TamB C-terminal" evidence="5">
    <location>
        <begin position="1162"/>
        <end position="1507"/>
    </location>
</feature>
<reference evidence="6 7" key="1">
    <citation type="submission" date="2018-10" db="EMBL/GenBank/DDBJ databases">
        <title>Draft genome of Cortibacter populi DSM10536.</title>
        <authorList>
            <person name="Bernier A.-M."/>
            <person name="Bernard K."/>
        </authorList>
    </citation>
    <scope>NUCLEOTIDE SEQUENCE [LARGE SCALE GENOMIC DNA]</scope>
    <source>
        <strain evidence="6 7">DSM 105136</strain>
    </source>
</reference>
<keyword evidence="2" id="KW-0812">Transmembrane</keyword>
<evidence type="ECO:0000256" key="4">
    <source>
        <dbReference type="ARBA" id="ARBA00023136"/>
    </source>
</evidence>
<protein>
    <recommendedName>
        <fullName evidence="5">Translocation and assembly module TamB C-terminal domain-containing protein</fullName>
    </recommendedName>
</protein>
<dbReference type="InterPro" id="IPR007452">
    <property type="entry name" value="TamB_C"/>
</dbReference>
<comment type="caution">
    <text evidence="6">The sequence shown here is derived from an EMBL/GenBank/DDBJ whole genome shotgun (WGS) entry which is preliminary data.</text>
</comment>
<dbReference type="PANTHER" id="PTHR36985:SF1">
    <property type="entry name" value="TRANSLOCATION AND ASSEMBLY MODULE SUBUNIT TAMB"/>
    <property type="match status" value="1"/>
</dbReference>
<dbReference type="GO" id="GO:0009306">
    <property type="term" value="P:protein secretion"/>
    <property type="evidence" value="ECO:0007669"/>
    <property type="project" value="InterPro"/>
</dbReference>
<dbReference type="EMBL" id="RDQO01000004">
    <property type="protein sequence ID" value="RMX04852.1"/>
    <property type="molecule type" value="Genomic_DNA"/>
</dbReference>
<accession>A0A3M6QR26</accession>
<keyword evidence="4" id="KW-0472">Membrane</keyword>
<evidence type="ECO:0000256" key="2">
    <source>
        <dbReference type="ARBA" id="ARBA00022692"/>
    </source>
</evidence>
<dbReference type="GO" id="GO:0005886">
    <property type="term" value="C:plasma membrane"/>
    <property type="evidence" value="ECO:0007669"/>
    <property type="project" value="InterPro"/>
</dbReference>
<dbReference type="PANTHER" id="PTHR36985">
    <property type="entry name" value="TRANSLOCATION AND ASSEMBLY MODULE SUBUNIT TAMB"/>
    <property type="match status" value="1"/>
</dbReference>
<gene>
    <name evidence="6" type="ORF">D8I35_13395</name>
</gene>
<dbReference type="GO" id="GO:0097347">
    <property type="term" value="C:TAM protein secretion complex"/>
    <property type="evidence" value="ECO:0007669"/>
    <property type="project" value="TreeGrafter"/>
</dbReference>
<evidence type="ECO:0000313" key="6">
    <source>
        <dbReference type="EMBL" id="RMX04852.1"/>
    </source>
</evidence>
<keyword evidence="7" id="KW-1185">Reference proteome</keyword>
<organism evidence="6 7">
    <name type="scientific">Corticibacter populi</name>
    <dbReference type="NCBI Taxonomy" id="1550736"/>
    <lineage>
        <taxon>Bacteria</taxon>
        <taxon>Pseudomonadati</taxon>
        <taxon>Pseudomonadota</taxon>
        <taxon>Betaproteobacteria</taxon>
        <taxon>Burkholderiales</taxon>
        <taxon>Comamonadaceae</taxon>
        <taxon>Corticibacter</taxon>
    </lineage>
</organism>
<keyword evidence="3" id="KW-1133">Transmembrane helix</keyword>
<evidence type="ECO:0000313" key="7">
    <source>
        <dbReference type="Proteomes" id="UP000278006"/>
    </source>
</evidence>
<evidence type="ECO:0000259" key="5">
    <source>
        <dbReference type="Pfam" id="PF04357"/>
    </source>
</evidence>
<evidence type="ECO:0000256" key="1">
    <source>
        <dbReference type="ARBA" id="ARBA00004167"/>
    </source>
</evidence>
<evidence type="ECO:0000256" key="3">
    <source>
        <dbReference type="ARBA" id="ARBA00022989"/>
    </source>
</evidence>
<name>A0A3M6QR26_9BURK</name>
<comment type="subcellular location">
    <subcellularLocation>
        <location evidence="1">Membrane</location>
        <topology evidence="1">Single-pass membrane protein</topology>
    </subcellularLocation>
</comment>